<comment type="similarity">
    <text evidence="2">Belongs to the phytoene/squalene synthase family.</text>
</comment>
<dbReference type="Proteomes" id="UP000199651">
    <property type="component" value="Unassembled WGS sequence"/>
</dbReference>
<evidence type="ECO:0000256" key="2">
    <source>
        <dbReference type="ARBA" id="ARBA00006251"/>
    </source>
</evidence>
<dbReference type="InterPro" id="IPR044843">
    <property type="entry name" value="Trans_IPPS_bact-type"/>
</dbReference>
<sequence>MARAMRAHEPTLRTAYAACRRINAHYGRSYFLATRLLPARRRPAVHALYAFARLADEIVDAPGPDPSGALGELEICLKDALAGEPTPHPVLPALADTVRRYDLDPGLFTDFLASMRMDLTVTDYATLDDVAVYTHGSAGVIGLMMLPILGTVGPRAEAAPYARGLGEAFQATNFLRDVAEDLARGRVYLPADHLAAFGVDRERLLHAVRTGRTDRAIRRAIAHLVAHTRALYRAAEPGIDLLDPVARPCVETASRLYGGILDEIAAADYDVLAGRAVVPPARRLAVALPGAARCLAARVRTREPARGA</sequence>
<proteinExistence type="inferred from homology"/>
<dbReference type="InterPro" id="IPR019845">
    <property type="entry name" value="Squalene/phytoene_synthase_CS"/>
</dbReference>
<accession>A0A1H0JLK7</accession>
<evidence type="ECO:0000313" key="7">
    <source>
        <dbReference type="Proteomes" id="UP000199651"/>
    </source>
</evidence>
<evidence type="ECO:0000256" key="3">
    <source>
        <dbReference type="ARBA" id="ARBA00022679"/>
    </source>
</evidence>
<reference evidence="7" key="1">
    <citation type="submission" date="2016-10" db="EMBL/GenBank/DDBJ databases">
        <authorList>
            <person name="Varghese N."/>
            <person name="Submissions S."/>
        </authorList>
    </citation>
    <scope>NUCLEOTIDE SEQUENCE [LARGE SCALE GENOMIC DNA]</scope>
    <source>
        <strain evidence="7">IBRC-M 10655</strain>
    </source>
</reference>
<comment type="cofactor">
    <cofactor evidence="5">
        <name>ATP</name>
        <dbReference type="ChEBI" id="CHEBI:30616"/>
    </cofactor>
</comment>
<dbReference type="SFLD" id="SFLDG01212">
    <property type="entry name" value="Phytoene_synthase_like"/>
    <property type="match status" value="1"/>
</dbReference>
<dbReference type="Gene3D" id="1.10.600.10">
    <property type="entry name" value="Farnesyl Diphosphate Synthase"/>
    <property type="match status" value="1"/>
</dbReference>
<dbReference type="UniPathway" id="UPA00799"/>
<dbReference type="FunFam" id="1.10.600.10:FF:000020">
    <property type="entry name" value="Phytoene synthase"/>
    <property type="match status" value="1"/>
</dbReference>
<keyword evidence="4" id="KW-0125">Carotenoid biosynthesis</keyword>
<comment type="pathway">
    <text evidence="1">Carotenoid biosynthesis; phytoene biosynthesis.</text>
</comment>
<dbReference type="SFLD" id="SFLDG01018">
    <property type="entry name" value="Squalene/Phytoene_Synthase_Lik"/>
    <property type="match status" value="1"/>
</dbReference>
<keyword evidence="7" id="KW-1185">Reference proteome</keyword>
<name>A0A1H0JLK7_9PSEU</name>
<dbReference type="PANTHER" id="PTHR31480">
    <property type="entry name" value="BIFUNCTIONAL LYCOPENE CYCLASE/PHYTOENE SYNTHASE"/>
    <property type="match status" value="1"/>
</dbReference>
<dbReference type="SUPFAM" id="SSF48576">
    <property type="entry name" value="Terpenoid synthases"/>
    <property type="match status" value="1"/>
</dbReference>
<gene>
    <name evidence="6" type="ORF">SAMN05192558_103121</name>
</gene>
<keyword evidence="3" id="KW-0808">Transferase</keyword>
<evidence type="ECO:0000256" key="4">
    <source>
        <dbReference type="ARBA" id="ARBA00022746"/>
    </source>
</evidence>
<dbReference type="GO" id="GO:0051996">
    <property type="term" value="F:squalene synthase [NAD(P)H] activity"/>
    <property type="evidence" value="ECO:0007669"/>
    <property type="project" value="InterPro"/>
</dbReference>
<dbReference type="CDD" id="cd00683">
    <property type="entry name" value="Trans_IPPS_HH"/>
    <property type="match status" value="1"/>
</dbReference>
<dbReference type="PROSITE" id="PS01045">
    <property type="entry name" value="SQUALEN_PHYTOEN_SYN_2"/>
    <property type="match status" value="1"/>
</dbReference>
<dbReference type="GO" id="GO:0016117">
    <property type="term" value="P:carotenoid biosynthetic process"/>
    <property type="evidence" value="ECO:0007669"/>
    <property type="project" value="UniProtKB-KW"/>
</dbReference>
<dbReference type="InterPro" id="IPR002060">
    <property type="entry name" value="Squ/phyt_synthse"/>
</dbReference>
<dbReference type="STRING" id="504798.SAMN05421871_102928"/>
<evidence type="ECO:0000256" key="5">
    <source>
        <dbReference type="ARBA" id="ARBA00053028"/>
    </source>
</evidence>
<dbReference type="GO" id="GO:0004311">
    <property type="term" value="F:geranylgeranyl diphosphate synthase activity"/>
    <property type="evidence" value="ECO:0007669"/>
    <property type="project" value="InterPro"/>
</dbReference>
<dbReference type="InterPro" id="IPR033904">
    <property type="entry name" value="Trans_IPPS_HH"/>
</dbReference>
<dbReference type="SFLD" id="SFLDS00005">
    <property type="entry name" value="Isoprenoid_Synthase_Type_I"/>
    <property type="match status" value="1"/>
</dbReference>
<dbReference type="AlphaFoldDB" id="A0A1H0JLK7"/>
<organism evidence="6 7">
    <name type="scientific">Actinokineospora alba</name>
    <dbReference type="NCBI Taxonomy" id="504798"/>
    <lineage>
        <taxon>Bacteria</taxon>
        <taxon>Bacillati</taxon>
        <taxon>Actinomycetota</taxon>
        <taxon>Actinomycetes</taxon>
        <taxon>Pseudonocardiales</taxon>
        <taxon>Pseudonocardiaceae</taxon>
        <taxon>Actinokineospora</taxon>
    </lineage>
</organism>
<evidence type="ECO:0000313" key="6">
    <source>
        <dbReference type="EMBL" id="SDO44261.1"/>
    </source>
</evidence>
<protein>
    <submittedName>
        <fullName evidence="6">Phytoene synthase</fullName>
    </submittedName>
</protein>
<dbReference type="EMBL" id="FNJB01000003">
    <property type="protein sequence ID" value="SDO44261.1"/>
    <property type="molecule type" value="Genomic_DNA"/>
</dbReference>
<dbReference type="InterPro" id="IPR008949">
    <property type="entry name" value="Isoprenoid_synthase_dom_sf"/>
</dbReference>
<dbReference type="Pfam" id="PF00494">
    <property type="entry name" value="SQS_PSY"/>
    <property type="match status" value="1"/>
</dbReference>
<evidence type="ECO:0000256" key="1">
    <source>
        <dbReference type="ARBA" id="ARBA00004684"/>
    </source>
</evidence>